<organism evidence="1 2">
    <name type="scientific">Candidozyma auris</name>
    <name type="common">Yeast</name>
    <name type="synonym">Candida auris</name>
    <dbReference type="NCBI Taxonomy" id="498019"/>
    <lineage>
        <taxon>Eukaryota</taxon>
        <taxon>Fungi</taxon>
        <taxon>Dikarya</taxon>
        <taxon>Ascomycota</taxon>
        <taxon>Saccharomycotina</taxon>
        <taxon>Pichiomycetes</taxon>
        <taxon>Metschnikowiaceae</taxon>
        <taxon>Candidozyma</taxon>
    </lineage>
</organism>
<dbReference type="VEuPathDB" id="FungiDB:QG37_01568"/>
<gene>
    <name evidence="1" type="ORF">QG37_01568</name>
</gene>
<reference evidence="2" key="1">
    <citation type="journal article" date="2015" name="BMC Genomics">
        <title>Draft genome of a commonly misdiagnosed multidrug resistant pathogen Candida auris.</title>
        <authorList>
            <person name="Chatterjee S."/>
            <person name="Alampalli S.V."/>
            <person name="Nageshan R.K."/>
            <person name="Chettiar S.T."/>
            <person name="Joshi S."/>
            <person name="Tatu U.S."/>
        </authorList>
    </citation>
    <scope>NUCLEOTIDE SEQUENCE [LARGE SCALE GENOMIC DNA]</scope>
    <source>
        <strain evidence="2">6684</strain>
    </source>
</reference>
<comment type="caution">
    <text evidence="1">The sequence shown here is derived from an EMBL/GenBank/DDBJ whole genome shotgun (WGS) entry which is preliminary data.</text>
</comment>
<proteinExistence type="predicted"/>
<dbReference type="EMBL" id="LGST01000012">
    <property type="protein sequence ID" value="KNE01381.1"/>
    <property type="molecule type" value="Genomic_DNA"/>
</dbReference>
<protein>
    <submittedName>
        <fullName evidence="1">Uncharacterized protein</fullName>
    </submittedName>
</protein>
<evidence type="ECO:0000313" key="1">
    <source>
        <dbReference type="EMBL" id="KNE01381.1"/>
    </source>
</evidence>
<sequence>MPPHLIPISVEFESPKELNDPPVIKALDEKLAARKRLEARYRNFAAYKEFRLKAEFDARGKGIEAAKIVEYEALKDAESINLASQDESMSPLISCSNKEIERKSPLPSMNVTQCLSYQLIDWASVSAAKTFLKKHLG</sequence>
<dbReference type="Proteomes" id="UP000037122">
    <property type="component" value="Unassembled WGS sequence"/>
</dbReference>
<accession>A0A0L0P5R3</accession>
<dbReference type="AlphaFoldDB" id="A0A0L0P5R3"/>
<evidence type="ECO:0000313" key="2">
    <source>
        <dbReference type="Proteomes" id="UP000037122"/>
    </source>
</evidence>
<name>A0A0L0P5R3_CANAR</name>